<dbReference type="SUPFAM" id="SSF53067">
    <property type="entry name" value="Actin-like ATPase domain"/>
    <property type="match status" value="2"/>
</dbReference>
<feature type="domain" description="Gcp-like" evidence="1">
    <location>
        <begin position="19"/>
        <end position="131"/>
    </location>
</feature>
<dbReference type="GO" id="GO:0002949">
    <property type="term" value="P:tRNA threonylcarbamoyladenosine modification"/>
    <property type="evidence" value="ECO:0007669"/>
    <property type="project" value="InterPro"/>
</dbReference>
<organism evidence="2">
    <name type="scientific">marine metagenome</name>
    <dbReference type="NCBI Taxonomy" id="408172"/>
    <lineage>
        <taxon>unclassified sequences</taxon>
        <taxon>metagenomes</taxon>
        <taxon>ecological metagenomes</taxon>
    </lineage>
</organism>
<dbReference type="EMBL" id="UINC01069220">
    <property type="protein sequence ID" value="SVC02426.1"/>
    <property type="molecule type" value="Genomic_DNA"/>
</dbReference>
<dbReference type="InterPro" id="IPR022496">
    <property type="entry name" value="T6A_TsaB"/>
</dbReference>
<dbReference type="InterPro" id="IPR043129">
    <property type="entry name" value="ATPase_NBD"/>
</dbReference>
<accession>A0A382IS57</accession>
<dbReference type="Pfam" id="PF00814">
    <property type="entry name" value="TsaD"/>
    <property type="match status" value="1"/>
</dbReference>
<dbReference type="GO" id="GO:0005829">
    <property type="term" value="C:cytosol"/>
    <property type="evidence" value="ECO:0007669"/>
    <property type="project" value="TreeGrafter"/>
</dbReference>
<dbReference type="CDD" id="cd24032">
    <property type="entry name" value="ASKHA_NBD_TsaB"/>
    <property type="match status" value="1"/>
</dbReference>
<feature type="non-terminal residue" evidence="2">
    <location>
        <position position="211"/>
    </location>
</feature>
<reference evidence="2" key="1">
    <citation type="submission" date="2018-05" db="EMBL/GenBank/DDBJ databases">
        <authorList>
            <person name="Lanie J.A."/>
            <person name="Ng W.-L."/>
            <person name="Kazmierczak K.M."/>
            <person name="Andrzejewski T.M."/>
            <person name="Davidsen T.M."/>
            <person name="Wayne K.J."/>
            <person name="Tettelin H."/>
            <person name="Glass J.I."/>
            <person name="Rusch D."/>
            <person name="Podicherti R."/>
            <person name="Tsui H.-C.T."/>
            <person name="Winkler M.E."/>
        </authorList>
    </citation>
    <scope>NUCLEOTIDE SEQUENCE</scope>
</reference>
<dbReference type="PANTHER" id="PTHR11735:SF11">
    <property type="entry name" value="TRNA THREONYLCARBAMOYLADENOSINE BIOSYNTHESIS PROTEIN TSAB"/>
    <property type="match status" value="1"/>
</dbReference>
<dbReference type="InterPro" id="IPR000905">
    <property type="entry name" value="Gcp-like_dom"/>
</dbReference>
<gene>
    <name evidence="2" type="ORF">METZ01_LOCUS255280</name>
</gene>
<name>A0A382IS57_9ZZZZ</name>
<dbReference type="Gene3D" id="3.30.420.40">
    <property type="match status" value="2"/>
</dbReference>
<evidence type="ECO:0000313" key="2">
    <source>
        <dbReference type="EMBL" id="SVC02426.1"/>
    </source>
</evidence>
<evidence type="ECO:0000259" key="1">
    <source>
        <dbReference type="Pfam" id="PF00814"/>
    </source>
</evidence>
<dbReference type="NCBIfam" id="TIGR03725">
    <property type="entry name" value="T6A_YeaZ"/>
    <property type="match status" value="1"/>
</dbReference>
<dbReference type="PANTHER" id="PTHR11735">
    <property type="entry name" value="TRNA N6-ADENOSINE THREONYLCARBAMOYLTRANSFERASE"/>
    <property type="match status" value="1"/>
</dbReference>
<protein>
    <recommendedName>
        <fullName evidence="1">Gcp-like domain-containing protein</fullName>
    </recommendedName>
</protein>
<proteinExistence type="predicted"/>
<dbReference type="AlphaFoldDB" id="A0A382IS57"/>
<sequence length="211" mass="22650">MTLAVRTATDDVYREIASGRKHSRDILPNILSLLAESGVGLQQLDALAFAKGPGSFTGLRIAVGVVQGLAYGLSIPVVPVSNLAAIARKRGREDGCSNVLVALTARGQEVFMGAYAQCTDVCPKLIGEEVVADCDHFPDLPAGRWHGVGNNEQFFDDLVRLNDQRFETLSNVSQASALDLLDMAAQRIQDSDTVDALTAEPEYVRHQVASP</sequence>